<dbReference type="EMBL" id="CP104013">
    <property type="protein sequence ID" value="UYP46247.1"/>
    <property type="molecule type" value="Genomic_DNA"/>
</dbReference>
<proteinExistence type="predicted"/>
<evidence type="ECO:0000256" key="1">
    <source>
        <dbReference type="ARBA" id="ARBA00023125"/>
    </source>
</evidence>
<protein>
    <recommendedName>
        <fullName evidence="3">Core-binding (CB) domain-containing protein</fullName>
    </recommendedName>
</protein>
<dbReference type="Pfam" id="PF13495">
    <property type="entry name" value="Phage_int_SAM_4"/>
    <property type="match status" value="1"/>
</dbReference>
<dbReference type="InterPro" id="IPR004107">
    <property type="entry name" value="Integrase_SAM-like_N"/>
</dbReference>
<evidence type="ECO:0000259" key="3">
    <source>
        <dbReference type="PROSITE" id="PS51900"/>
    </source>
</evidence>
<evidence type="ECO:0000256" key="2">
    <source>
        <dbReference type="PROSITE-ProRule" id="PRU01248"/>
    </source>
</evidence>
<dbReference type="Proteomes" id="UP001208689">
    <property type="component" value="Chromosome"/>
</dbReference>
<accession>A0ABY6HRV5</accession>
<reference evidence="4" key="1">
    <citation type="submission" date="2022-09" db="EMBL/GenBank/DDBJ databases">
        <title>Actin cytoskeleton and complex cell architecture in an #Asgard archaeon.</title>
        <authorList>
            <person name="Ponce Toledo R.I."/>
            <person name="Schleper C."/>
            <person name="Rodrigues Oliveira T."/>
            <person name="Wollweber F."/>
            <person name="Xu J."/>
            <person name="Rittmann S."/>
            <person name="Klingl A."/>
            <person name="Pilhofer M."/>
        </authorList>
    </citation>
    <scope>NUCLEOTIDE SEQUENCE</scope>
    <source>
        <strain evidence="4">B-35</strain>
    </source>
</reference>
<dbReference type="PROSITE" id="PS51900">
    <property type="entry name" value="CB"/>
    <property type="match status" value="1"/>
</dbReference>
<evidence type="ECO:0000313" key="5">
    <source>
        <dbReference type="Proteomes" id="UP001208689"/>
    </source>
</evidence>
<feature type="domain" description="Core-binding (CB)" evidence="3">
    <location>
        <begin position="12"/>
        <end position="94"/>
    </location>
</feature>
<name>A0ABY6HRV5_9ARCH</name>
<dbReference type="Gene3D" id="1.10.150.130">
    <property type="match status" value="1"/>
</dbReference>
<dbReference type="InterPro" id="IPR044068">
    <property type="entry name" value="CB"/>
</dbReference>
<keyword evidence="1 2" id="KW-0238">DNA-binding</keyword>
<sequence>MILTELEGLMPIESQELVQSYLTKKLRTGKGTESGYRSAITRFLKYINIYDVTQINRIDAENYLNYLDTHPNNFKESSKRYNLSILHSFFDQVEDYYRSQNIAYFNPIPKLKHYKFTPDRSLTLDERDAKKRDAIFTIAQLKTINEIYRTLCTYENWGFRIESNLFIHADDMTTTQGVSIIVDMTTTNDAVWDFGY</sequence>
<keyword evidence="5" id="KW-1185">Reference proteome</keyword>
<dbReference type="InterPro" id="IPR011010">
    <property type="entry name" value="DNA_brk_join_enz"/>
</dbReference>
<gene>
    <name evidence="4" type="ORF">NEF87_002532</name>
</gene>
<dbReference type="SUPFAM" id="SSF56349">
    <property type="entry name" value="DNA breaking-rejoining enzymes"/>
    <property type="match status" value="1"/>
</dbReference>
<organism evidence="4 5">
    <name type="scientific">Candidatus Lokiarchaeum ossiferum</name>
    <dbReference type="NCBI Taxonomy" id="2951803"/>
    <lineage>
        <taxon>Archaea</taxon>
        <taxon>Promethearchaeati</taxon>
        <taxon>Promethearchaeota</taxon>
        <taxon>Promethearchaeia</taxon>
        <taxon>Promethearchaeales</taxon>
        <taxon>Promethearchaeaceae</taxon>
        <taxon>Candidatus Lokiarchaeum</taxon>
    </lineage>
</organism>
<dbReference type="InterPro" id="IPR010998">
    <property type="entry name" value="Integrase_recombinase_N"/>
</dbReference>
<evidence type="ECO:0000313" key="4">
    <source>
        <dbReference type="EMBL" id="UYP46247.1"/>
    </source>
</evidence>